<dbReference type="PANTHER" id="PTHR35046:SF18">
    <property type="entry name" value="RNA-DIRECTED DNA POLYMERASE"/>
    <property type="match status" value="1"/>
</dbReference>
<proteinExistence type="predicted"/>
<protein>
    <submittedName>
        <fullName evidence="4">Uncharacterized mitochondrial protein AtMg00860-like</fullName>
    </submittedName>
</protein>
<reference evidence="4" key="2">
    <citation type="submission" date="2025-08" db="UniProtKB">
        <authorList>
            <consortium name="RefSeq"/>
        </authorList>
    </citation>
    <scope>IDENTIFICATION</scope>
</reference>
<dbReference type="KEGG" id="tcc:108660720"/>
<dbReference type="InterPro" id="IPR043502">
    <property type="entry name" value="DNA/RNA_pol_sf"/>
</dbReference>
<evidence type="ECO:0000259" key="2">
    <source>
        <dbReference type="Pfam" id="PF17919"/>
    </source>
</evidence>
<dbReference type="InterPro" id="IPR041577">
    <property type="entry name" value="RT_RNaseH_2"/>
</dbReference>
<dbReference type="GeneID" id="108660720"/>
<evidence type="ECO:0000313" key="4">
    <source>
        <dbReference type="RefSeq" id="XP_017970482.1"/>
    </source>
</evidence>
<dbReference type="Pfam" id="PF17919">
    <property type="entry name" value="RT_RNaseH_2"/>
    <property type="match status" value="1"/>
</dbReference>
<accession>A0AB32VX65</accession>
<evidence type="ECO:0000256" key="1">
    <source>
        <dbReference type="SAM" id="MobiDB-lite"/>
    </source>
</evidence>
<dbReference type="Gramene" id="Tc02v2_t024760.1">
    <property type="protein sequence ID" value="Tc02v2_p024760.1"/>
    <property type="gene ID" value="Tc02v2_g024760"/>
</dbReference>
<evidence type="ECO:0000313" key="3">
    <source>
        <dbReference type="Proteomes" id="UP000694886"/>
    </source>
</evidence>
<dbReference type="Proteomes" id="UP000694886">
    <property type="component" value="Chromosome 2"/>
</dbReference>
<feature type="region of interest" description="Disordered" evidence="1">
    <location>
        <begin position="10"/>
        <end position="30"/>
    </location>
</feature>
<reference evidence="3" key="1">
    <citation type="journal article" date="1997" name="Nucleic Acids Res.">
        <title>tRNAscan-SE: a program for improved detection of transfer RNA genes in genomic sequence.</title>
        <authorList>
            <person name="Lowe T.M."/>
            <person name="Eddy S.R."/>
        </authorList>
    </citation>
    <scope>NUCLEOTIDE SEQUENCE [LARGE SCALE GENOMIC DNA]</scope>
    <source>
        <strain evidence="3">r\B97-61/B2</strain>
    </source>
</reference>
<organism evidence="3 4">
    <name type="scientific">Theobroma cacao</name>
    <name type="common">Cacao</name>
    <name type="synonym">Cocoa</name>
    <dbReference type="NCBI Taxonomy" id="3641"/>
    <lineage>
        <taxon>Eukaryota</taxon>
        <taxon>Viridiplantae</taxon>
        <taxon>Streptophyta</taxon>
        <taxon>Embryophyta</taxon>
        <taxon>Tracheophyta</taxon>
        <taxon>Spermatophyta</taxon>
        <taxon>Magnoliopsida</taxon>
        <taxon>eudicotyledons</taxon>
        <taxon>Gunneridae</taxon>
        <taxon>Pentapetalae</taxon>
        <taxon>rosids</taxon>
        <taxon>malvids</taxon>
        <taxon>Malvales</taxon>
        <taxon>Malvaceae</taxon>
        <taxon>Byttnerioideae</taxon>
        <taxon>Theobroma</taxon>
    </lineage>
</organism>
<dbReference type="PANTHER" id="PTHR35046">
    <property type="entry name" value="ZINC KNUCKLE (CCHC-TYPE) FAMILY PROTEIN"/>
    <property type="match status" value="1"/>
</dbReference>
<dbReference type="SUPFAM" id="SSF56672">
    <property type="entry name" value="DNA/RNA polymerases"/>
    <property type="match status" value="1"/>
</dbReference>
<dbReference type="AlphaFoldDB" id="A0AB32VX65"/>
<sequence>MGEIRKIRERKKKIGKDDCQHESTTTDDESNEFLLSKKEYEVDEEKIRDIKEWPTVKIITEVRSFHKLATRYKHFIRNFSSTIMPITKCLKKRKLRWSKEAATSFVMLKEKLYIALVLALPNFDILFGVKCDASIVGIRAVLSQNKEPVAYFSEKLNKARRKRTIYDKEFYSVVHALKNWEHYLVE</sequence>
<gene>
    <name evidence="4" type="primary">LOC108660720</name>
</gene>
<feature type="domain" description="Reverse transcriptase/retrotransposon-derived protein RNase H-like" evidence="2">
    <location>
        <begin position="97"/>
        <end position="185"/>
    </location>
</feature>
<dbReference type="Gene3D" id="3.30.70.270">
    <property type="match status" value="1"/>
</dbReference>
<name>A0AB32VX65_THECC</name>
<dbReference type="InterPro" id="IPR043128">
    <property type="entry name" value="Rev_trsase/Diguanyl_cyclase"/>
</dbReference>
<dbReference type="RefSeq" id="XP_017970482.1">
    <property type="nucleotide sequence ID" value="XM_018114993.1"/>
</dbReference>